<organism evidence="2 3">
    <name type="scientific">Deinococcus maricopensis (strain DSM 21211 / LMG 22137 / NRRL B-23946 / LB-34)</name>
    <dbReference type="NCBI Taxonomy" id="709986"/>
    <lineage>
        <taxon>Bacteria</taxon>
        <taxon>Thermotogati</taxon>
        <taxon>Deinococcota</taxon>
        <taxon>Deinococci</taxon>
        <taxon>Deinococcales</taxon>
        <taxon>Deinococcaceae</taxon>
        <taxon>Deinococcus</taxon>
    </lineage>
</organism>
<dbReference type="HOGENOM" id="CLU_058756_0_0_0"/>
<sequence>MTSRVLEAYHAVRPRFERLRDVAVADIEAQLRQAGLNIHHVTGRLKRPDSLLDKLRRKPGRYRTLADVTDIVGVRVITYFERDVWQVSRLLESTFDVDWDHSADKSKLLDPDRFGYMGVHYVLRFGARGETMLGPMSGAHFEVQIRSILQHAWAEIEHDLGYKSAGAVPREIRRRFSRLAGLLEVADEEFMAIDRLVRDYAAQLPDRIAQEPDDVFIDAASMSYLLPRADIRTHDERLAAGLGVPLLTNVLDEERPQRLAEVLQLVGVHSAGQLLKELRRTSPQVEAFGLRLLPQVPDTWADVGGLRPGVSVVCYALWRACANPAVDASALVDHLDLRGEVGGAERLVHLAREAYAAE</sequence>
<evidence type="ECO:0000313" key="2">
    <source>
        <dbReference type="EMBL" id="ADV67583.1"/>
    </source>
</evidence>
<reference evidence="3" key="2">
    <citation type="submission" date="2011-01" db="EMBL/GenBank/DDBJ databases">
        <title>The complete genome of Deinococcus maricopensis DSM 21211.</title>
        <authorList>
            <consortium name="US DOE Joint Genome Institute (JGI-PGF)"/>
            <person name="Lucas S."/>
            <person name="Copeland A."/>
            <person name="Lapidus A."/>
            <person name="Goodwin L."/>
            <person name="Pitluck S."/>
            <person name="Kyrpides N."/>
            <person name="Mavromatis K."/>
            <person name="Pagani I."/>
            <person name="Ivanova N."/>
            <person name="Ovchinnikova G."/>
            <person name="Zeytun A."/>
            <person name="Detter J.C."/>
            <person name="Han C."/>
            <person name="Land M."/>
            <person name="Hauser L."/>
            <person name="Markowitz V."/>
            <person name="Cheng J.-F."/>
            <person name="Hugenholtz P."/>
            <person name="Woyke T."/>
            <person name="Wu D."/>
            <person name="Pukall R."/>
            <person name="Gehrich-Schroeter G."/>
            <person name="Brambilla E."/>
            <person name="Klenk H.-P."/>
            <person name="Eisen J.A."/>
        </authorList>
    </citation>
    <scope>NUCLEOTIDE SEQUENCE [LARGE SCALE GENOMIC DNA]</scope>
    <source>
        <strain evidence="3">DSM 21211 / LMG 22137 / NRRL B-23946 / LB-34</strain>
    </source>
</reference>
<proteinExistence type="predicted"/>
<keyword evidence="3" id="KW-1185">Reference proteome</keyword>
<dbReference type="AlphaFoldDB" id="E8U944"/>
<dbReference type="PANTHER" id="PTHR41773:SF1">
    <property type="entry name" value="RELA_SPOT DOMAIN-CONTAINING PROTEIN"/>
    <property type="match status" value="1"/>
</dbReference>
<dbReference type="CDD" id="cd05399">
    <property type="entry name" value="NT_Rel-Spo_like"/>
    <property type="match status" value="1"/>
</dbReference>
<dbReference type="Pfam" id="PF04607">
    <property type="entry name" value="RelA_SpoT"/>
    <property type="match status" value="1"/>
</dbReference>
<dbReference type="RefSeq" id="WP_013557088.1">
    <property type="nucleotide sequence ID" value="NC_014958.1"/>
</dbReference>
<dbReference type="SMART" id="SM00954">
    <property type="entry name" value="RelA_SpoT"/>
    <property type="match status" value="1"/>
</dbReference>
<dbReference type="STRING" id="709986.Deima_1938"/>
<dbReference type="InterPro" id="IPR007685">
    <property type="entry name" value="RelA_SpoT"/>
</dbReference>
<dbReference type="Gene3D" id="3.30.460.10">
    <property type="entry name" value="Beta Polymerase, domain 2"/>
    <property type="match status" value="1"/>
</dbReference>
<evidence type="ECO:0000313" key="3">
    <source>
        <dbReference type="Proteomes" id="UP000008635"/>
    </source>
</evidence>
<dbReference type="PANTHER" id="PTHR41773">
    <property type="entry name" value="GTP PYROPHOSPHATASE-RELATED"/>
    <property type="match status" value="1"/>
</dbReference>
<reference evidence="2 3" key="1">
    <citation type="journal article" date="2011" name="Stand. Genomic Sci.">
        <title>Complete genome sequence of Deinococcus maricopensis type strain (LB-34).</title>
        <authorList>
            <person name="Pukall R."/>
            <person name="Zeytun A."/>
            <person name="Lucas S."/>
            <person name="Lapidus A."/>
            <person name="Hammon N."/>
            <person name="Deshpande S."/>
            <person name="Nolan M."/>
            <person name="Cheng J.F."/>
            <person name="Pitluck S."/>
            <person name="Liolios K."/>
            <person name="Pagani I."/>
            <person name="Mikhailova N."/>
            <person name="Ivanova N."/>
            <person name="Mavromatis K."/>
            <person name="Pati A."/>
            <person name="Tapia R."/>
            <person name="Han C."/>
            <person name="Goodwin L."/>
            <person name="Chen A."/>
            <person name="Palaniappan K."/>
            <person name="Land M."/>
            <person name="Hauser L."/>
            <person name="Chang Y.J."/>
            <person name="Jeffries C.D."/>
            <person name="Brambilla E.M."/>
            <person name="Rohde M."/>
            <person name="Goker M."/>
            <person name="Detter J.C."/>
            <person name="Woyke T."/>
            <person name="Bristow J."/>
            <person name="Eisen J.A."/>
            <person name="Markowitz V."/>
            <person name="Hugenholtz P."/>
            <person name="Kyrpides N.C."/>
            <person name="Klenk H.P."/>
        </authorList>
    </citation>
    <scope>NUCLEOTIDE SEQUENCE [LARGE SCALE GENOMIC DNA]</scope>
    <source>
        <strain evidence="3">DSM 21211 / LMG 22137 / NRRL B-23946 / LB-34</strain>
    </source>
</reference>
<dbReference type="EMBL" id="CP002454">
    <property type="protein sequence ID" value="ADV67583.1"/>
    <property type="molecule type" value="Genomic_DNA"/>
</dbReference>
<feature type="domain" description="RelA/SpoT" evidence="1">
    <location>
        <begin position="43"/>
        <end position="168"/>
    </location>
</feature>
<evidence type="ECO:0000259" key="1">
    <source>
        <dbReference type="SMART" id="SM00954"/>
    </source>
</evidence>
<dbReference type="GO" id="GO:0015969">
    <property type="term" value="P:guanosine tetraphosphate metabolic process"/>
    <property type="evidence" value="ECO:0007669"/>
    <property type="project" value="InterPro"/>
</dbReference>
<dbReference type="eggNOG" id="COG2357">
    <property type="taxonomic scope" value="Bacteria"/>
</dbReference>
<dbReference type="SUPFAM" id="SSF81301">
    <property type="entry name" value="Nucleotidyltransferase"/>
    <property type="match status" value="1"/>
</dbReference>
<name>E8U944_DEIML</name>
<gene>
    <name evidence="2" type="ordered locus">Deima_1938</name>
</gene>
<protein>
    <submittedName>
        <fullName evidence="2">RelA/SpoT domain protein</fullName>
    </submittedName>
</protein>
<dbReference type="Gene3D" id="1.10.287.860">
    <property type="entry name" value="Nucleotidyltransferase"/>
    <property type="match status" value="1"/>
</dbReference>
<dbReference type="InterPro" id="IPR043519">
    <property type="entry name" value="NT_sf"/>
</dbReference>
<dbReference type="OrthoDB" id="9801824at2"/>
<accession>E8U944</accession>
<dbReference type="Proteomes" id="UP000008635">
    <property type="component" value="Chromosome"/>
</dbReference>
<dbReference type="KEGG" id="dmr:Deima_1938"/>